<protein>
    <submittedName>
        <fullName evidence="1">Uncharacterized protein</fullName>
    </submittedName>
</protein>
<evidence type="ECO:0000313" key="1">
    <source>
        <dbReference type="EMBL" id="TWU48961.1"/>
    </source>
</evidence>
<gene>
    <name evidence="1" type="ORF">Poly51_48650</name>
</gene>
<dbReference type="AlphaFoldDB" id="A0A5C6EMU6"/>
<evidence type="ECO:0000313" key="2">
    <source>
        <dbReference type="Proteomes" id="UP000318288"/>
    </source>
</evidence>
<reference evidence="1 2" key="1">
    <citation type="submission" date="2019-02" db="EMBL/GenBank/DDBJ databases">
        <title>Deep-cultivation of Planctomycetes and their phenomic and genomic characterization uncovers novel biology.</title>
        <authorList>
            <person name="Wiegand S."/>
            <person name="Jogler M."/>
            <person name="Boedeker C."/>
            <person name="Pinto D."/>
            <person name="Vollmers J."/>
            <person name="Rivas-Marin E."/>
            <person name="Kohn T."/>
            <person name="Peeters S.H."/>
            <person name="Heuer A."/>
            <person name="Rast P."/>
            <person name="Oberbeckmann S."/>
            <person name="Bunk B."/>
            <person name="Jeske O."/>
            <person name="Meyerdierks A."/>
            <person name="Storesund J.E."/>
            <person name="Kallscheuer N."/>
            <person name="Luecker S."/>
            <person name="Lage O.M."/>
            <person name="Pohl T."/>
            <person name="Merkel B.J."/>
            <person name="Hornburger P."/>
            <person name="Mueller R.-W."/>
            <person name="Bruemmer F."/>
            <person name="Labrenz M."/>
            <person name="Spormann A.M."/>
            <person name="Op Den Camp H."/>
            <person name="Overmann J."/>
            <person name="Amann R."/>
            <person name="Jetten M.S.M."/>
            <person name="Mascher T."/>
            <person name="Medema M.H."/>
            <person name="Devos D.P."/>
            <person name="Kaster A.-K."/>
            <person name="Ovreas L."/>
            <person name="Rohde M."/>
            <person name="Galperin M.Y."/>
            <person name="Jogler C."/>
        </authorList>
    </citation>
    <scope>NUCLEOTIDE SEQUENCE [LARGE SCALE GENOMIC DNA]</scope>
    <source>
        <strain evidence="1 2">Poly51</strain>
    </source>
</reference>
<comment type="caution">
    <text evidence="1">The sequence shown here is derived from an EMBL/GenBank/DDBJ whole genome shotgun (WGS) entry which is preliminary data.</text>
</comment>
<accession>A0A5C6EMU6</accession>
<proteinExistence type="predicted"/>
<dbReference type="Proteomes" id="UP000318288">
    <property type="component" value="Unassembled WGS sequence"/>
</dbReference>
<organism evidence="1 2">
    <name type="scientific">Rubripirellula tenax</name>
    <dbReference type="NCBI Taxonomy" id="2528015"/>
    <lineage>
        <taxon>Bacteria</taxon>
        <taxon>Pseudomonadati</taxon>
        <taxon>Planctomycetota</taxon>
        <taxon>Planctomycetia</taxon>
        <taxon>Pirellulales</taxon>
        <taxon>Pirellulaceae</taxon>
        <taxon>Rubripirellula</taxon>
    </lineage>
</organism>
<name>A0A5C6EMU6_9BACT</name>
<keyword evidence="2" id="KW-1185">Reference proteome</keyword>
<sequence length="79" mass="8934">MTEDPKVCPECQQQMTQGYLFDYGLLRSTVSLWFEGKPEKSVLGGSKMPPADKCLPTVAFRCPDCSYVEFYADKQFAPK</sequence>
<dbReference type="EMBL" id="SJPW01000006">
    <property type="protein sequence ID" value="TWU48961.1"/>
    <property type="molecule type" value="Genomic_DNA"/>
</dbReference>